<keyword evidence="6" id="KW-0175">Coiled coil</keyword>
<feature type="transmembrane region" description="Helical" evidence="8">
    <location>
        <begin position="292"/>
        <end position="314"/>
    </location>
</feature>
<gene>
    <name evidence="10" type="ORF">CcaverHIS019_0101490</name>
</gene>
<comment type="similarity">
    <text evidence="2">Belongs to the TAF7 family.</text>
</comment>
<reference evidence="10" key="1">
    <citation type="journal article" date="2023" name="BMC Genomics">
        <title>Chromosome-level genome assemblies of Cutaneotrichosporon spp. (Trichosporonales, Basidiomycota) reveal imbalanced evolution between nucleotide sequences and chromosome synteny.</title>
        <authorList>
            <person name="Kobayashi Y."/>
            <person name="Kayamori A."/>
            <person name="Aoki K."/>
            <person name="Shiwa Y."/>
            <person name="Matsutani M."/>
            <person name="Fujita N."/>
            <person name="Sugita T."/>
            <person name="Iwasaki W."/>
            <person name="Tanaka N."/>
            <person name="Takashima M."/>
        </authorList>
    </citation>
    <scope>NUCLEOTIDE SEQUENCE</scope>
    <source>
        <strain evidence="10">HIS019</strain>
    </source>
</reference>
<dbReference type="PANTHER" id="PTHR12228:SF0">
    <property type="entry name" value="TATA-BOX BINDING PROTEIN ASSOCIATED FACTOR 7"/>
    <property type="match status" value="1"/>
</dbReference>
<evidence type="ECO:0000256" key="4">
    <source>
        <dbReference type="ARBA" id="ARBA00023163"/>
    </source>
</evidence>
<dbReference type="PANTHER" id="PTHR12228">
    <property type="entry name" value="TRANSCRIPTION INITIATION FACTOR TFIID 55 KD SUBUNIT-RELATED"/>
    <property type="match status" value="1"/>
</dbReference>
<feature type="transmembrane region" description="Helical" evidence="8">
    <location>
        <begin position="227"/>
        <end position="249"/>
    </location>
</feature>
<evidence type="ECO:0000313" key="11">
    <source>
        <dbReference type="Proteomes" id="UP001233271"/>
    </source>
</evidence>
<dbReference type="CDD" id="cd08047">
    <property type="entry name" value="TAF7"/>
    <property type="match status" value="1"/>
</dbReference>
<evidence type="ECO:0000256" key="5">
    <source>
        <dbReference type="ARBA" id="ARBA00023242"/>
    </source>
</evidence>
<feature type="coiled-coil region" evidence="6">
    <location>
        <begin position="514"/>
        <end position="541"/>
    </location>
</feature>
<feature type="compositionally biased region" description="Polar residues" evidence="7">
    <location>
        <begin position="798"/>
        <end position="807"/>
    </location>
</feature>
<dbReference type="EMBL" id="AP028212">
    <property type="protein sequence ID" value="BEI87431.1"/>
    <property type="molecule type" value="Genomic_DNA"/>
</dbReference>
<keyword evidence="8" id="KW-0472">Membrane</keyword>
<feature type="transmembrane region" description="Helical" evidence="8">
    <location>
        <begin position="151"/>
        <end position="180"/>
    </location>
</feature>
<evidence type="ECO:0000256" key="1">
    <source>
        <dbReference type="ARBA" id="ARBA00004123"/>
    </source>
</evidence>
<dbReference type="AlphaFoldDB" id="A0AA48HXR3"/>
<feature type="transmembrane region" description="Helical" evidence="8">
    <location>
        <begin position="89"/>
        <end position="110"/>
    </location>
</feature>
<dbReference type="GO" id="GO:0016251">
    <property type="term" value="F:RNA polymerase II general transcription initiation factor activity"/>
    <property type="evidence" value="ECO:0007669"/>
    <property type="project" value="TreeGrafter"/>
</dbReference>
<accession>A0AA48HXR3</accession>
<feature type="domain" description="TAFII55 protein conserved region" evidence="9">
    <location>
        <begin position="385"/>
        <end position="540"/>
    </location>
</feature>
<dbReference type="KEGG" id="ccac:CcaHIS019_0101490"/>
<dbReference type="GO" id="GO:0005669">
    <property type="term" value="C:transcription factor TFIID complex"/>
    <property type="evidence" value="ECO:0007669"/>
    <property type="project" value="InterPro"/>
</dbReference>
<name>A0AA48HXR3_9TREE</name>
<feature type="compositionally biased region" description="Acidic residues" evidence="7">
    <location>
        <begin position="779"/>
        <end position="796"/>
    </location>
</feature>
<evidence type="ECO:0000256" key="8">
    <source>
        <dbReference type="SAM" id="Phobius"/>
    </source>
</evidence>
<dbReference type="Proteomes" id="UP001233271">
    <property type="component" value="Chromosome 1"/>
</dbReference>
<feature type="region of interest" description="Disordered" evidence="7">
    <location>
        <begin position="924"/>
        <end position="943"/>
    </location>
</feature>
<evidence type="ECO:0000259" key="9">
    <source>
        <dbReference type="SMART" id="SM01370"/>
    </source>
</evidence>
<keyword evidence="5" id="KW-0539">Nucleus</keyword>
<feature type="region of interest" description="Disordered" evidence="7">
    <location>
        <begin position="727"/>
        <end position="810"/>
    </location>
</feature>
<dbReference type="GO" id="GO:0051123">
    <property type="term" value="P:RNA polymerase II preinitiation complex assembly"/>
    <property type="evidence" value="ECO:0007669"/>
    <property type="project" value="TreeGrafter"/>
</dbReference>
<protein>
    <recommendedName>
        <fullName evidence="9">TAFII55 protein conserved region domain-containing protein</fullName>
    </recommendedName>
</protein>
<feature type="compositionally biased region" description="Acidic residues" evidence="7">
    <location>
        <begin position="635"/>
        <end position="659"/>
    </location>
</feature>
<evidence type="ECO:0000256" key="7">
    <source>
        <dbReference type="SAM" id="MobiDB-lite"/>
    </source>
</evidence>
<evidence type="ECO:0000313" key="10">
    <source>
        <dbReference type="EMBL" id="BEI87431.1"/>
    </source>
</evidence>
<dbReference type="RefSeq" id="XP_060452697.1">
    <property type="nucleotide sequence ID" value="XM_060597111.1"/>
</dbReference>
<proteinExistence type="inferred from homology"/>
<feature type="transmembrane region" description="Helical" evidence="8">
    <location>
        <begin position="122"/>
        <end position="139"/>
    </location>
</feature>
<evidence type="ECO:0000256" key="6">
    <source>
        <dbReference type="SAM" id="Coils"/>
    </source>
</evidence>
<dbReference type="GeneID" id="85491302"/>
<dbReference type="SMART" id="SM01370">
    <property type="entry name" value="TAFII55_N"/>
    <property type="match status" value="1"/>
</dbReference>
<keyword evidence="11" id="KW-1185">Reference proteome</keyword>
<dbReference type="Pfam" id="PF04658">
    <property type="entry name" value="TAFII55_N"/>
    <property type="match status" value="1"/>
</dbReference>
<dbReference type="InterPro" id="IPR022057">
    <property type="entry name" value="Chs7"/>
</dbReference>
<dbReference type="InterPro" id="IPR006751">
    <property type="entry name" value="TAFII55_prot_cons_reg"/>
</dbReference>
<feature type="region of interest" description="Disordered" evidence="7">
    <location>
        <begin position="575"/>
        <end position="662"/>
    </location>
</feature>
<keyword evidence="4" id="KW-0804">Transcription</keyword>
<keyword evidence="8" id="KW-0812">Transmembrane</keyword>
<feature type="compositionally biased region" description="Acidic residues" evidence="7">
    <location>
        <begin position="744"/>
        <end position="759"/>
    </location>
</feature>
<dbReference type="InterPro" id="IPR037817">
    <property type="entry name" value="TAF7"/>
</dbReference>
<keyword evidence="3" id="KW-0805">Transcription regulation</keyword>
<sequence length="943" mass="102315">MPEPYGSFSWICQHAPLPVCNILFRAAWDAGALTTLFPSNSAFFAHYNITSTTLASDLHAREAHIAAGTGLGANCVIPHVGARGSIGDILLVIVSLFSVVVSLALVFRSFQNKLLGVGTTEFSFVLVTFALHSALQAITQSSMLLQGSTALLILSALHLAVVAMLMWLLLCNTMVLWGSYDERKTVYLGILSIGSAATFGVTVYLALATGYRWTHVFAFDPEIRSIALFTVILVWPAFALVATFLTMFYVAEYRMHEREPALWLLGSASALVAGQAVLFVASQPLCQASKNIVNGSFIAALMNLLSLALFYRAWNNMGEASWFATQAWNPRNSSRISQRASAAPTKLKISFKAGGEASASAGRLNSFLGEYDRELDEHPDEPLAFEEQFILRVPQKVADGVGGEPGLRDLVRGKGKGLDGVEFKFLDTRRAAFKINGVTYSAKLVDLPNIIEAQKTHDSRHLFKAADISQMLLVENPVRDESSITASALNVDDYIWPHGITPPMRHVRKRRFRKRLSRRTIEVVEEQVEELLKKDEDADDNPQIDLIDVHHDPEVPDSYYVEWSAEDPYAGWRQGEATSEWGDGYEDPGSVATGADWYDEEGEEGEFEEGEEDDDDMDQDLQAALMETMERSSDEGSDDGLSDEEDEDDGGAEDDDEETLERKAKIKQYTGEIKQLETLIEKKRTGFTGGNPIITKRFEETIKGLQDDISTKVAARQVILDAIEKEQSDARAAAEAAAPKAPEEPVDDGDGLFEEEGEMDSNATPAATPGLLGATPAAEEYDDDDDLFGDADDGESDTGTAVANTPMPQIEVDVDMDVDADGLFGDDGDGDGDVDVEVQVEGVGHEVLLEEPDDEMAAMLQAELGDDDLFDDKGDDLFGDDGETAATDAAAAALDEFARETDAALNASLGGFAGVEGGVGMRRLASGVADDDDSSVEDSDDSD</sequence>
<comment type="subcellular location">
    <subcellularLocation>
        <location evidence="1">Nucleus</location>
    </subcellularLocation>
</comment>
<feature type="transmembrane region" description="Helical" evidence="8">
    <location>
        <begin position="186"/>
        <end position="207"/>
    </location>
</feature>
<organism evidence="10 11">
    <name type="scientific">Cutaneotrichosporon cavernicola</name>
    <dbReference type="NCBI Taxonomy" id="279322"/>
    <lineage>
        <taxon>Eukaryota</taxon>
        <taxon>Fungi</taxon>
        <taxon>Dikarya</taxon>
        <taxon>Basidiomycota</taxon>
        <taxon>Agaricomycotina</taxon>
        <taxon>Tremellomycetes</taxon>
        <taxon>Trichosporonales</taxon>
        <taxon>Trichosporonaceae</taxon>
        <taxon>Cutaneotrichosporon</taxon>
    </lineage>
</organism>
<dbReference type="Pfam" id="PF12271">
    <property type="entry name" value="Chs7"/>
    <property type="match status" value="1"/>
</dbReference>
<feature type="compositionally biased region" description="Acidic residues" evidence="7">
    <location>
        <begin position="929"/>
        <end position="943"/>
    </location>
</feature>
<feature type="compositionally biased region" description="Acidic residues" evidence="7">
    <location>
        <begin position="597"/>
        <end position="619"/>
    </location>
</feature>
<keyword evidence="8" id="KW-1133">Transmembrane helix</keyword>
<feature type="compositionally biased region" description="Low complexity" evidence="7">
    <location>
        <begin position="730"/>
        <end position="740"/>
    </location>
</feature>
<evidence type="ECO:0000256" key="2">
    <source>
        <dbReference type="ARBA" id="ARBA00009368"/>
    </source>
</evidence>
<evidence type="ECO:0000256" key="3">
    <source>
        <dbReference type="ARBA" id="ARBA00023015"/>
    </source>
</evidence>